<evidence type="ECO:0000313" key="9">
    <source>
        <dbReference type="Proteomes" id="UP000182764"/>
    </source>
</evidence>
<evidence type="ECO:0000256" key="2">
    <source>
        <dbReference type="ARBA" id="ARBA00023015"/>
    </source>
</evidence>
<dbReference type="Proteomes" id="UP000027584">
    <property type="component" value="Unassembled WGS sequence"/>
</dbReference>
<dbReference type="PANTHER" id="PTHR30146:SF95">
    <property type="entry name" value="RIBOSE OPERON REPRESSOR"/>
    <property type="match status" value="1"/>
</dbReference>
<accession>A0A060RK01</accession>
<dbReference type="SUPFAM" id="SSF47413">
    <property type="entry name" value="lambda repressor-like DNA-binding domains"/>
    <property type="match status" value="1"/>
</dbReference>
<dbReference type="Pfam" id="PF13377">
    <property type="entry name" value="Peripla_BP_3"/>
    <property type="match status" value="1"/>
</dbReference>
<evidence type="ECO:0000313" key="8">
    <source>
        <dbReference type="Proteomes" id="UP000027584"/>
    </source>
</evidence>
<evidence type="ECO:0000259" key="5">
    <source>
        <dbReference type="PROSITE" id="PS50932"/>
    </source>
</evidence>
<dbReference type="CDD" id="cd06291">
    <property type="entry name" value="PBP1_Qymf-like"/>
    <property type="match status" value="1"/>
</dbReference>
<dbReference type="InterPro" id="IPR000843">
    <property type="entry name" value="HTH_LacI"/>
</dbReference>
<dbReference type="InterPro" id="IPR028082">
    <property type="entry name" value="Peripla_BP_I"/>
</dbReference>
<dbReference type="EMBL" id="CCBC010000132">
    <property type="protein sequence ID" value="CDO17584.1"/>
    <property type="molecule type" value="Genomic_DNA"/>
</dbReference>
<dbReference type="SUPFAM" id="SSF53822">
    <property type="entry name" value="Periplasmic binding protein-like I"/>
    <property type="match status" value="1"/>
</dbReference>
<gene>
    <name evidence="6" type="ORF">BN963_SGAL_00777</name>
    <name evidence="7" type="ORF">SAMN04487839_102369</name>
</gene>
<dbReference type="GO" id="GO:0003700">
    <property type="term" value="F:DNA-binding transcription factor activity"/>
    <property type="evidence" value="ECO:0007669"/>
    <property type="project" value="TreeGrafter"/>
</dbReference>
<dbReference type="Proteomes" id="UP000182764">
    <property type="component" value="Unassembled WGS sequence"/>
</dbReference>
<reference evidence="7 9" key="3">
    <citation type="submission" date="2016-10" db="EMBL/GenBank/DDBJ databases">
        <authorList>
            <person name="de Groot N.N."/>
        </authorList>
    </citation>
    <scope>NUCLEOTIDE SEQUENCE [LARGE SCALE GENOMIC DNA]</scope>
    <source>
        <strain evidence="7 9">VTM1R29</strain>
    </source>
</reference>
<dbReference type="CDD" id="cd01392">
    <property type="entry name" value="HTH_LacI"/>
    <property type="match status" value="1"/>
</dbReference>
<evidence type="ECO:0000256" key="3">
    <source>
        <dbReference type="ARBA" id="ARBA00023125"/>
    </source>
</evidence>
<evidence type="ECO:0000256" key="1">
    <source>
        <dbReference type="ARBA" id="ARBA00022491"/>
    </source>
</evidence>
<dbReference type="PANTHER" id="PTHR30146">
    <property type="entry name" value="LACI-RELATED TRANSCRIPTIONAL REPRESSOR"/>
    <property type="match status" value="1"/>
</dbReference>
<evidence type="ECO:0000313" key="6">
    <source>
        <dbReference type="EMBL" id="CDO17584.1"/>
    </source>
</evidence>
<dbReference type="Pfam" id="PF00356">
    <property type="entry name" value="LacI"/>
    <property type="match status" value="1"/>
</dbReference>
<dbReference type="EMBL" id="FOBM01000002">
    <property type="protein sequence ID" value="SEM10040.1"/>
    <property type="molecule type" value="Genomic_DNA"/>
</dbReference>
<keyword evidence="3" id="KW-0238">DNA-binding</keyword>
<dbReference type="GO" id="GO:0000976">
    <property type="term" value="F:transcription cis-regulatory region binding"/>
    <property type="evidence" value="ECO:0007669"/>
    <property type="project" value="TreeGrafter"/>
</dbReference>
<dbReference type="RefSeq" id="WP_039693450.1">
    <property type="nucleotide sequence ID" value="NZ_FNUH01000003.1"/>
</dbReference>
<evidence type="ECO:0000256" key="4">
    <source>
        <dbReference type="ARBA" id="ARBA00023163"/>
    </source>
</evidence>
<reference evidence="6 8" key="2">
    <citation type="submission" date="2014-05" db="EMBL/GenBank/DDBJ databases">
        <title>Genome sequence of Streptococcus gallolyticus.</title>
        <authorList>
            <person name="Del Campo R."/>
        </authorList>
    </citation>
    <scope>NUCLEOTIDE SEQUENCE [LARGE SCALE GENOMIC DNA]</scope>
    <source>
        <strain evidence="6 8">LMG17956</strain>
    </source>
</reference>
<dbReference type="SMART" id="SM00354">
    <property type="entry name" value="HTH_LACI"/>
    <property type="match status" value="1"/>
</dbReference>
<reference evidence="6 8" key="1">
    <citation type="submission" date="2014-02" db="EMBL/GenBank/DDBJ databases">
        <authorList>
            <person name="Manrique M."/>
        </authorList>
    </citation>
    <scope>NUCLEOTIDE SEQUENCE [LARGE SCALE GENOMIC DNA]</scope>
    <source>
        <strain evidence="6 8">LMG17956</strain>
    </source>
</reference>
<protein>
    <submittedName>
        <fullName evidence="6">Putative sucrose operon regulator</fullName>
    </submittedName>
    <submittedName>
        <fullName evidence="7">Transcriptional regulator, LacI family</fullName>
    </submittedName>
</protein>
<dbReference type="InterPro" id="IPR046335">
    <property type="entry name" value="LacI/GalR-like_sensor"/>
</dbReference>
<name>A0A060RK01_9STRE</name>
<dbReference type="PROSITE" id="PS50932">
    <property type="entry name" value="HTH_LACI_2"/>
    <property type="match status" value="1"/>
</dbReference>
<keyword evidence="4" id="KW-0804">Transcription</keyword>
<dbReference type="PROSITE" id="PS00356">
    <property type="entry name" value="HTH_LACI_1"/>
    <property type="match status" value="1"/>
</dbReference>
<dbReference type="AlphaFoldDB" id="A0A060RK01"/>
<proteinExistence type="predicted"/>
<dbReference type="Gene3D" id="3.40.50.2300">
    <property type="match status" value="2"/>
</dbReference>
<feature type="domain" description="HTH lacI-type" evidence="5">
    <location>
        <begin position="3"/>
        <end position="57"/>
    </location>
</feature>
<dbReference type="PRINTS" id="PR00036">
    <property type="entry name" value="HTHLACI"/>
</dbReference>
<keyword evidence="1" id="KW-0678">Repressor</keyword>
<dbReference type="Gene3D" id="1.10.260.40">
    <property type="entry name" value="lambda repressor-like DNA-binding domains"/>
    <property type="match status" value="1"/>
</dbReference>
<dbReference type="InterPro" id="IPR010982">
    <property type="entry name" value="Lambda_DNA-bd_dom_sf"/>
</dbReference>
<keyword evidence="2" id="KW-0805">Transcription regulation</keyword>
<organism evidence="6 8">
    <name type="scientific">Streptococcus gallolyticus</name>
    <dbReference type="NCBI Taxonomy" id="315405"/>
    <lineage>
        <taxon>Bacteria</taxon>
        <taxon>Bacillati</taxon>
        <taxon>Bacillota</taxon>
        <taxon>Bacilli</taxon>
        <taxon>Lactobacillales</taxon>
        <taxon>Streptococcaceae</taxon>
        <taxon>Streptococcus</taxon>
    </lineage>
</organism>
<evidence type="ECO:0000313" key="7">
    <source>
        <dbReference type="EMBL" id="SEM10040.1"/>
    </source>
</evidence>
<sequence>MVAKLTDVAELAGVSPTTVSRVINNKGYLSEKTKQKVQEAMRTLGYKPNNLARGLQGKSAQLIGLIFPNISNIFYSELIEYLEIELFKHGYKTIICNSQNDPAKEREYLEMLEANQVDGIISSSHNLGIDDYERVGAPIIAFDRNLAPNVPIISSDNFEGGKLAARTLQKNGCKNIIMITGNDNTDSPTGLRALGFSFQIPDGKIFKVPNNLSTIRREMEIKSIIASNKPDGIFISDDLTAILTMKIAHQLELNIPEDLKIIGYDGTSFIENFFPQLTTIRQPINEIASLIVDVLLKKIKGEKTSKDYILPISLLPGGSI</sequence>